<organism evidence="1">
    <name type="scientific">Spruceanthus planifolius</name>
    <dbReference type="NCBI Taxonomy" id="2846792"/>
    <lineage>
        <taxon>Eukaryota</taxon>
        <taxon>Viridiplantae</taxon>
        <taxon>Streptophyta</taxon>
        <taxon>Embryophyta</taxon>
        <taxon>Marchantiophyta</taxon>
        <taxon>Jungermanniopsida</taxon>
        <taxon>Jungermanniidae</taxon>
        <taxon>Porellales</taxon>
        <taxon>Jubulineae</taxon>
        <taxon>Lejeuneaceae</taxon>
        <taxon>Ptychanthoideae</taxon>
        <taxon>Spruceanthus</taxon>
    </lineage>
</organism>
<protein>
    <submittedName>
        <fullName evidence="1">Ycf1</fullName>
    </submittedName>
</protein>
<proteinExistence type="predicted"/>
<dbReference type="EMBL" id="MW429496">
    <property type="protein sequence ID" value="QWW92163.1"/>
    <property type="molecule type" value="Genomic_DNA"/>
</dbReference>
<evidence type="ECO:0000313" key="1">
    <source>
        <dbReference type="EMBL" id="QWW92163.1"/>
    </source>
</evidence>
<name>A0A8F2XU67_9MARC</name>
<keyword evidence="1" id="KW-0150">Chloroplast</keyword>
<gene>
    <name evidence="1" type="primary">ycf1-2</name>
</gene>
<keyword evidence="1" id="KW-0934">Plastid</keyword>
<geneLocation type="chloroplast" evidence="1"/>
<sequence length="470" mass="57118">MISISHAYILRRLWEVKTNNKSYLRYLSKSWTSHLFLKNNFKIFLHEQGIIGYINLVKFQEKNWKLWLKHFNRYNLSPEVWNGIAPEQWRFKVSKHWKIKQELVFSNNENKKFITCWQDYISKATHSPTRIEKRNKLFKNHFLTYTCFDLNKNILTKKVLKSKEEQNIYNVSNKISSISDRKKVDLSIIEKKVFFEYNLLLWFIPEFIEQKEILYKYKKKIPNVDTSIKLKNKILRNKELLQETEFNQSIRQWRWKSKNSEKQFQKLGNMASLMTFMQNQDTKISLSEKMREDLDLFRLFFRRNNIFNQLTINSEHRLPRLLDDQILIYKLINTSSNFRKRCQKMSNLAPVYKYLLTTNVYANSQIKNLSPLFNILSLEDILLPRHRREFRVLNSLSLQTEKNINSNKNLLNKIRKQPNKKIQVNKSKKIKRFIWSSYRFEDLACMNRFWFSTSNGSRFSMLRFRIYPII</sequence>
<accession>A0A8F2XU67</accession>
<dbReference type="AlphaFoldDB" id="A0A8F2XU67"/>
<reference evidence="1" key="1">
    <citation type="journal article" date="2021" name="ACS Synth. Biol.">
        <title>Construction of DNA Tools for Hyperexpression in Marchantia Chloroplasts.</title>
        <authorList>
            <person name="Frangedakis E."/>
            <person name="Guzman-Chavez F."/>
            <person name="Rebmann M."/>
            <person name="Markel K."/>
            <person name="Yu Y."/>
            <person name="Perraki A."/>
            <person name="Tse S.W."/>
            <person name="Liu Y."/>
            <person name="Rever J."/>
            <person name="Sauret-Gueto S."/>
            <person name="Goffinet B."/>
            <person name="Schneider H."/>
            <person name="Haseloff J."/>
        </authorList>
    </citation>
    <scope>NUCLEOTIDE SEQUENCE</scope>
</reference>